<evidence type="ECO:0000313" key="2">
    <source>
        <dbReference type="EMBL" id="WXL29113.1"/>
    </source>
</evidence>
<dbReference type="NCBIfam" id="NF045830">
    <property type="entry name" value="MYPU_1760_HExxH"/>
    <property type="match status" value="1"/>
</dbReference>
<keyword evidence="1" id="KW-0812">Transmembrane</keyword>
<gene>
    <name evidence="2" type="ORF">WG617_00445</name>
</gene>
<organism evidence="2 3">
    <name type="scientific">Mycoplasmopsis felifaucium</name>
    <dbReference type="NCBI Taxonomy" id="35768"/>
    <lineage>
        <taxon>Bacteria</taxon>
        <taxon>Bacillati</taxon>
        <taxon>Mycoplasmatota</taxon>
        <taxon>Mycoplasmoidales</taxon>
        <taxon>Metamycoplasmataceae</taxon>
        <taxon>Mycoplasmopsis</taxon>
    </lineage>
</organism>
<reference evidence="2" key="1">
    <citation type="submission" date="2024-03" db="EMBL/GenBank/DDBJ databases">
        <title>Complete genome sequence of Mycoplasma felifaucium Z921 isolated from the trachea of a cheetah.</title>
        <authorList>
            <person name="Spergser J."/>
        </authorList>
    </citation>
    <scope>NUCLEOTIDE SEQUENCE [LARGE SCALE GENOMIC DNA]</scope>
    <source>
        <strain evidence="2">Z921</strain>
    </source>
</reference>
<keyword evidence="3" id="KW-1185">Reference proteome</keyword>
<accession>A0ABZ2RQ12</accession>
<evidence type="ECO:0000256" key="1">
    <source>
        <dbReference type="SAM" id="Phobius"/>
    </source>
</evidence>
<dbReference type="RefSeq" id="WP_338822711.1">
    <property type="nucleotide sequence ID" value="NZ_CP148067.1"/>
</dbReference>
<keyword evidence="1" id="KW-1133">Transmembrane helix</keyword>
<dbReference type="InterPro" id="IPR054786">
    <property type="entry name" value="MYPU_1760-like"/>
</dbReference>
<name>A0ABZ2RQ12_9BACT</name>
<dbReference type="Proteomes" id="UP001477443">
    <property type="component" value="Chromosome"/>
</dbReference>
<evidence type="ECO:0000313" key="3">
    <source>
        <dbReference type="Proteomes" id="UP001477443"/>
    </source>
</evidence>
<protein>
    <submittedName>
        <fullName evidence="2">Uncharacterized protein</fullName>
    </submittedName>
</protein>
<dbReference type="EMBL" id="CP148067">
    <property type="protein sequence ID" value="WXL29113.1"/>
    <property type="molecule type" value="Genomic_DNA"/>
</dbReference>
<proteinExistence type="predicted"/>
<sequence>MTPHKDTNKGGSNKRSKYLTIAIVIPLIFIFILLGVGAYFVYQLFKSEWIYPEKQANNTDKIEIQKIPEQKEIDPEYFNSRDKFLSKYSKVDWTAEKLYKQYKKGDVSVIEYKDPINGLIFKDYSYGTYQEEPRFFLGFEGLAYLANQFYEKVTFGPEISSLKSINVNNFNVINDKANGLYLPQYNEIYLNGSFIAEKGFKLVPKVRHLIEVLFHEYQHHWATSYASYGSLDPNDPNTTNFVYSTNENDGRYSQWNTGFINNYLNNLNYGFDNLRNITNVPNNSITRVLTLNDIFELSNNKDKMQRQALLEYAKRVANSNDEVSFKAQKQWQLYTNVHYDYKLDQLTYYYSIDELVPREWQKYTYVPYYVQGITDKTINSKYAENLSYKGNLPYKDKTDQGFEISQNYYGSIITDLNNGYSYTTFSSYAADWTRTVENGSLNSSVVNKYNGKTDTIYNLNQNANSYSYPNSVWGLKYEYIVNSQYYRVAEFQDKHREFYKGFLDTMFYGKPFAQMKSKIALNSENKVISKYLNEYQITGYLPSSDFKYLVYKNKQSQVVKLPLNYLNYFNYNAKDDYLDGFRTLTPNKLDASEYNENYFAYYTPFFNTDNVDFNSPIYFYKGDLNANNSIDSDEIWADFTNKDVPNNRYLISSDYSYFQDYNFETKQLKLIGNKVYMKGGFY</sequence>
<feature type="transmembrane region" description="Helical" evidence="1">
    <location>
        <begin position="21"/>
        <end position="42"/>
    </location>
</feature>
<keyword evidence="1" id="KW-0472">Membrane</keyword>